<feature type="compositionally biased region" description="Low complexity" evidence="1">
    <location>
        <begin position="71"/>
        <end position="85"/>
    </location>
</feature>
<dbReference type="HOGENOM" id="CLU_1058250_0_0_1"/>
<feature type="region of interest" description="Disordered" evidence="1">
    <location>
        <begin position="62"/>
        <end position="102"/>
    </location>
</feature>
<name>A0A0D2J8X5_9EURO</name>
<keyword evidence="3" id="KW-1185">Reference proteome</keyword>
<evidence type="ECO:0000256" key="1">
    <source>
        <dbReference type="SAM" id="MobiDB-lite"/>
    </source>
</evidence>
<feature type="compositionally biased region" description="Polar residues" evidence="1">
    <location>
        <begin position="86"/>
        <end position="102"/>
    </location>
</feature>
<organism evidence="2 3">
    <name type="scientific">Rhinocladiella mackenziei CBS 650.93</name>
    <dbReference type="NCBI Taxonomy" id="1442369"/>
    <lineage>
        <taxon>Eukaryota</taxon>
        <taxon>Fungi</taxon>
        <taxon>Dikarya</taxon>
        <taxon>Ascomycota</taxon>
        <taxon>Pezizomycotina</taxon>
        <taxon>Eurotiomycetes</taxon>
        <taxon>Chaetothyriomycetidae</taxon>
        <taxon>Chaetothyriales</taxon>
        <taxon>Herpotrichiellaceae</taxon>
        <taxon>Rhinocladiella</taxon>
    </lineage>
</organism>
<dbReference type="RefSeq" id="XP_013272701.1">
    <property type="nucleotide sequence ID" value="XM_013417247.1"/>
</dbReference>
<protein>
    <submittedName>
        <fullName evidence="2">Uncharacterized protein</fullName>
    </submittedName>
</protein>
<dbReference type="GeneID" id="25294508"/>
<reference evidence="2 3" key="1">
    <citation type="submission" date="2015-01" db="EMBL/GenBank/DDBJ databases">
        <title>The Genome Sequence of Rhinocladiella mackenzie CBS 650.93.</title>
        <authorList>
            <consortium name="The Broad Institute Genomics Platform"/>
            <person name="Cuomo C."/>
            <person name="de Hoog S."/>
            <person name="Gorbushina A."/>
            <person name="Stielow B."/>
            <person name="Teixiera M."/>
            <person name="Abouelleil A."/>
            <person name="Chapman S.B."/>
            <person name="Priest M."/>
            <person name="Young S.K."/>
            <person name="Wortman J."/>
            <person name="Nusbaum C."/>
            <person name="Birren B."/>
        </authorList>
    </citation>
    <scope>NUCLEOTIDE SEQUENCE [LARGE SCALE GENOMIC DNA]</scope>
    <source>
        <strain evidence="2 3">CBS 650.93</strain>
    </source>
</reference>
<gene>
    <name evidence="2" type="ORF">Z518_06437</name>
</gene>
<evidence type="ECO:0000313" key="3">
    <source>
        <dbReference type="Proteomes" id="UP000053617"/>
    </source>
</evidence>
<dbReference type="EMBL" id="KN847478">
    <property type="protein sequence ID" value="KIX05565.1"/>
    <property type="molecule type" value="Genomic_DNA"/>
</dbReference>
<dbReference type="AlphaFoldDB" id="A0A0D2J8X5"/>
<dbReference type="OrthoDB" id="4145537at2759"/>
<sequence>MTLVLAQTSELEYVPKYLFVSGDAQGASYKSRHVMKEFLRKRDTIRRQKQLAARSQSRVLPWLRREDMEQSNPEDSGSPESSDSSTVTTPQQSQWTRESQSPSFEHQFSHRYRELVDYLHGVVICRLYETDQSKNISSPATLMAKHLLKRPLPAHIFLSILSLNRDIELGQSPTSETIGLVLGGIRLLKQQIQNPNDDSIAAVISLWIYEVTLAMDVVQRMSRHDQILVSSNIQTHVDGLRRSLKCLGGPRNLSAETLWLLAW</sequence>
<dbReference type="STRING" id="1442369.A0A0D2J8X5"/>
<accession>A0A0D2J8X5</accession>
<evidence type="ECO:0000313" key="2">
    <source>
        <dbReference type="EMBL" id="KIX05565.1"/>
    </source>
</evidence>
<dbReference type="Proteomes" id="UP000053617">
    <property type="component" value="Unassembled WGS sequence"/>
</dbReference>
<dbReference type="VEuPathDB" id="FungiDB:Z518_06437"/>
<proteinExistence type="predicted"/>